<feature type="transmembrane region" description="Helical" evidence="9">
    <location>
        <begin position="313"/>
        <end position="332"/>
    </location>
</feature>
<feature type="transmembrane region" description="Helical" evidence="9">
    <location>
        <begin position="113"/>
        <end position="138"/>
    </location>
</feature>
<feature type="transmembrane region" description="Helical" evidence="9">
    <location>
        <begin position="514"/>
        <end position="536"/>
    </location>
</feature>
<dbReference type="InterPro" id="IPR004268">
    <property type="entry name" value="MurJ"/>
</dbReference>
<feature type="transmembrane region" description="Helical" evidence="9">
    <location>
        <begin position="158"/>
        <end position="180"/>
    </location>
</feature>
<dbReference type="GO" id="GO:0034204">
    <property type="term" value="P:lipid translocation"/>
    <property type="evidence" value="ECO:0007669"/>
    <property type="project" value="TreeGrafter"/>
</dbReference>
<evidence type="ECO:0000256" key="2">
    <source>
        <dbReference type="ARBA" id="ARBA00022475"/>
    </source>
</evidence>
<feature type="transmembrane region" description="Helical" evidence="9">
    <location>
        <begin position="79"/>
        <end position="101"/>
    </location>
</feature>
<keyword evidence="6 9" id="KW-1133">Transmembrane helix</keyword>
<feature type="transmembrane region" description="Helical" evidence="9">
    <location>
        <begin position="27"/>
        <end position="47"/>
    </location>
</feature>
<dbReference type="AlphaFoldDB" id="A0A516GBN0"/>
<gene>
    <name evidence="10" type="ORF">FNH13_11855</name>
</gene>
<feature type="transmembrane region" description="Helical" evidence="9">
    <location>
        <begin position="419"/>
        <end position="439"/>
    </location>
</feature>
<evidence type="ECO:0000256" key="4">
    <source>
        <dbReference type="ARBA" id="ARBA00022960"/>
    </source>
</evidence>
<dbReference type="EMBL" id="CP041616">
    <property type="protein sequence ID" value="QDO88933.1"/>
    <property type="molecule type" value="Genomic_DNA"/>
</dbReference>
<accession>A0A516GBN0</accession>
<feature type="transmembrane region" description="Helical" evidence="9">
    <location>
        <begin position="485"/>
        <end position="502"/>
    </location>
</feature>
<sequence>MRSAGHLGEGGMSGDSPTVRTGPSPRLLAGSIAGAAGLIAVVTLVGRAVGLGRWLAFSNGVGATCVGEIYATANQVPNAFYEIAAGGALAAVVVPLVSGHLHRGREDLADRTASALLTWCLTVLLPLSILVAVLARPIARLLLGPDEGCGTAAIDTAVTMLTVFAPQVVLYGIGIVLSGVLQAHQRFLAAAVAPLLSSLVVIGVYLAYGAWVAPDAGLAGAPRNALLLLAWGTTAGVVALSLPLLVPTWRAGVRLRPTWTFPAGTARRAGTLATAGILAVAAQQACVLVTVWLTNSAEGVGTLNVYTYAQTAYLLPYAVLAVPLATAAFPRLTAEDAEPVLRRTLLAVVVAGVVGAVALVAVRREVGALFVTIDAGSGGSGATALQALPTALAWYAPGLVGLAVAALLSRALYARGAALLAGGAVALGWIVAALVPVVHLTQTQATPSQSLVTLGLGSSIGMSLTGILLIVLVRRSWGSAVTHRIWAPALVALGGALLVLLGRELAAAVDVSHWAVALVSGLVTGCAVLATALLALRVGAPAAFGDMVGGIRRRGVR</sequence>
<feature type="transmembrane region" description="Helical" evidence="9">
    <location>
        <begin position="270"/>
        <end position="293"/>
    </location>
</feature>
<evidence type="ECO:0000256" key="5">
    <source>
        <dbReference type="ARBA" id="ARBA00022984"/>
    </source>
</evidence>
<feature type="transmembrane region" description="Helical" evidence="9">
    <location>
        <begin position="451"/>
        <end position="473"/>
    </location>
</feature>
<feature type="transmembrane region" description="Helical" evidence="9">
    <location>
        <begin position="392"/>
        <end position="412"/>
    </location>
</feature>
<evidence type="ECO:0000313" key="11">
    <source>
        <dbReference type="Proteomes" id="UP000315395"/>
    </source>
</evidence>
<dbReference type="PANTHER" id="PTHR47019">
    <property type="entry name" value="LIPID II FLIPPASE MURJ"/>
    <property type="match status" value="1"/>
</dbReference>
<feature type="transmembrane region" description="Helical" evidence="9">
    <location>
        <begin position="228"/>
        <end position="249"/>
    </location>
</feature>
<keyword evidence="5" id="KW-0573">Peptidoglycan synthesis</keyword>
<evidence type="ECO:0000256" key="6">
    <source>
        <dbReference type="ARBA" id="ARBA00022989"/>
    </source>
</evidence>
<feature type="region of interest" description="Disordered" evidence="8">
    <location>
        <begin position="1"/>
        <end position="20"/>
    </location>
</feature>
<evidence type="ECO:0000313" key="10">
    <source>
        <dbReference type="EMBL" id="QDO88933.1"/>
    </source>
</evidence>
<dbReference type="InterPro" id="IPR051050">
    <property type="entry name" value="Lipid_II_flippase_MurJ/MviN"/>
</dbReference>
<dbReference type="PRINTS" id="PR01806">
    <property type="entry name" value="VIRFACTRMVIN"/>
</dbReference>
<dbReference type="GO" id="GO:0009252">
    <property type="term" value="P:peptidoglycan biosynthetic process"/>
    <property type="evidence" value="ECO:0007669"/>
    <property type="project" value="UniProtKB-KW"/>
</dbReference>
<dbReference type="Proteomes" id="UP000315395">
    <property type="component" value="Chromosome"/>
</dbReference>
<name>A0A516GBN0_9MICO</name>
<proteinExistence type="predicted"/>
<evidence type="ECO:0000256" key="1">
    <source>
        <dbReference type="ARBA" id="ARBA00004651"/>
    </source>
</evidence>
<dbReference type="GO" id="GO:0005886">
    <property type="term" value="C:plasma membrane"/>
    <property type="evidence" value="ECO:0007669"/>
    <property type="project" value="UniProtKB-SubCell"/>
</dbReference>
<keyword evidence="3 9" id="KW-0812">Transmembrane</keyword>
<keyword evidence="11" id="KW-1185">Reference proteome</keyword>
<dbReference type="PANTHER" id="PTHR47019:SF1">
    <property type="entry name" value="LIPID II FLIPPASE MURJ"/>
    <property type="match status" value="1"/>
</dbReference>
<dbReference type="KEGG" id="orz:FNH13_11855"/>
<evidence type="ECO:0000256" key="7">
    <source>
        <dbReference type="ARBA" id="ARBA00023136"/>
    </source>
</evidence>
<dbReference type="OrthoDB" id="4350032at2"/>
<organism evidence="10 11">
    <name type="scientific">Ornithinimicrobium ciconiae</name>
    <dbReference type="NCBI Taxonomy" id="2594265"/>
    <lineage>
        <taxon>Bacteria</taxon>
        <taxon>Bacillati</taxon>
        <taxon>Actinomycetota</taxon>
        <taxon>Actinomycetes</taxon>
        <taxon>Micrococcales</taxon>
        <taxon>Ornithinimicrobiaceae</taxon>
        <taxon>Ornithinimicrobium</taxon>
    </lineage>
</organism>
<reference evidence="10 11" key="1">
    <citation type="submission" date="2019-07" db="EMBL/GenBank/DDBJ databases">
        <title>complete genome sequencing of Ornithinimicrobium sp. H23M54.</title>
        <authorList>
            <person name="Bae J.-W."/>
            <person name="Lee S.-Y."/>
        </authorList>
    </citation>
    <scope>NUCLEOTIDE SEQUENCE [LARGE SCALE GENOMIC DNA]</scope>
    <source>
        <strain evidence="10 11">H23M54</strain>
    </source>
</reference>
<comment type="subcellular location">
    <subcellularLocation>
        <location evidence="1">Cell membrane</location>
        <topology evidence="1">Multi-pass membrane protein</topology>
    </subcellularLocation>
</comment>
<protein>
    <submittedName>
        <fullName evidence="10">Virulence factor MviN</fullName>
    </submittedName>
</protein>
<evidence type="ECO:0000256" key="3">
    <source>
        <dbReference type="ARBA" id="ARBA00022692"/>
    </source>
</evidence>
<keyword evidence="4" id="KW-0133">Cell shape</keyword>
<evidence type="ECO:0000256" key="9">
    <source>
        <dbReference type="SAM" id="Phobius"/>
    </source>
</evidence>
<evidence type="ECO:0000256" key="8">
    <source>
        <dbReference type="SAM" id="MobiDB-lite"/>
    </source>
</evidence>
<feature type="transmembrane region" description="Helical" evidence="9">
    <location>
        <begin position="344"/>
        <end position="362"/>
    </location>
</feature>
<keyword evidence="2" id="KW-1003">Cell membrane</keyword>
<dbReference type="GO" id="GO:0008360">
    <property type="term" value="P:regulation of cell shape"/>
    <property type="evidence" value="ECO:0007669"/>
    <property type="project" value="UniProtKB-KW"/>
</dbReference>
<keyword evidence="7 9" id="KW-0472">Membrane</keyword>
<dbReference type="GO" id="GO:0015648">
    <property type="term" value="F:lipid-linked peptidoglycan transporter activity"/>
    <property type="evidence" value="ECO:0007669"/>
    <property type="project" value="TreeGrafter"/>
</dbReference>
<dbReference type="Pfam" id="PF03023">
    <property type="entry name" value="MurJ"/>
    <property type="match status" value="1"/>
</dbReference>
<feature type="transmembrane region" description="Helical" evidence="9">
    <location>
        <begin position="187"/>
        <end position="208"/>
    </location>
</feature>